<dbReference type="AlphaFoldDB" id="A0AA90NQ88"/>
<dbReference type="InterPro" id="IPR006426">
    <property type="entry name" value="Asn_synth_AEB"/>
</dbReference>
<evidence type="ECO:0000259" key="10">
    <source>
        <dbReference type="PROSITE" id="PS51278"/>
    </source>
</evidence>
<name>A0AA90NQ88_9BACI</name>
<dbReference type="InterPro" id="IPR033738">
    <property type="entry name" value="AsnB_N"/>
</dbReference>
<dbReference type="CDD" id="cd00712">
    <property type="entry name" value="AsnB"/>
    <property type="match status" value="1"/>
</dbReference>
<organism evidence="11 12">
    <name type="scientific">Peribacillus simplex</name>
    <dbReference type="NCBI Taxonomy" id="1478"/>
    <lineage>
        <taxon>Bacteria</taxon>
        <taxon>Bacillati</taxon>
        <taxon>Bacillota</taxon>
        <taxon>Bacilli</taxon>
        <taxon>Bacillales</taxon>
        <taxon>Bacillaceae</taxon>
        <taxon>Peribacillus</taxon>
    </lineage>
</organism>
<dbReference type="Pfam" id="PF00733">
    <property type="entry name" value="Asn_synthase"/>
    <property type="match status" value="1"/>
</dbReference>
<feature type="binding site" evidence="9">
    <location>
        <position position="100"/>
    </location>
    <ligand>
        <name>L-glutamine</name>
        <dbReference type="ChEBI" id="CHEBI:58359"/>
    </ligand>
</feature>
<keyword evidence="7" id="KW-0315">Glutamine amidotransferase</keyword>
<dbReference type="RefSeq" id="WP_305158989.1">
    <property type="nucleotide sequence ID" value="NZ_JAUUTP010000002.1"/>
</dbReference>
<keyword evidence="4 9" id="KW-0547">Nucleotide-binding</keyword>
<evidence type="ECO:0000256" key="3">
    <source>
        <dbReference type="ARBA" id="ARBA00012737"/>
    </source>
</evidence>
<dbReference type="SUPFAM" id="SSF56235">
    <property type="entry name" value="N-terminal nucleophile aminohydrolases (Ntn hydrolases)"/>
    <property type="match status" value="1"/>
</dbReference>
<dbReference type="InterPro" id="IPR051786">
    <property type="entry name" value="ASN_synthetase/amidase"/>
</dbReference>
<dbReference type="EC" id="6.3.5.4" evidence="3"/>
<evidence type="ECO:0000256" key="7">
    <source>
        <dbReference type="ARBA" id="ARBA00022962"/>
    </source>
</evidence>
<evidence type="ECO:0000256" key="5">
    <source>
        <dbReference type="ARBA" id="ARBA00022840"/>
    </source>
</evidence>
<keyword evidence="5 9" id="KW-0067">ATP-binding</keyword>
<comment type="caution">
    <text evidence="11">The sequence shown here is derived from an EMBL/GenBank/DDBJ whole genome shotgun (WGS) entry which is preliminary data.</text>
</comment>
<protein>
    <recommendedName>
        <fullName evidence="3">asparagine synthase (glutamine-hydrolyzing)</fullName>
        <ecNumber evidence="3">6.3.5.4</ecNumber>
    </recommendedName>
</protein>
<keyword evidence="6" id="KW-0028">Amino-acid biosynthesis</keyword>
<dbReference type="EMBL" id="JAUUTP010000002">
    <property type="protein sequence ID" value="MDP1417459.1"/>
    <property type="molecule type" value="Genomic_DNA"/>
</dbReference>
<evidence type="ECO:0000256" key="8">
    <source>
        <dbReference type="ARBA" id="ARBA00048741"/>
    </source>
</evidence>
<evidence type="ECO:0000313" key="12">
    <source>
        <dbReference type="Proteomes" id="UP001178277"/>
    </source>
</evidence>
<keyword evidence="6" id="KW-0061">Asparagine biosynthesis</keyword>
<evidence type="ECO:0000256" key="1">
    <source>
        <dbReference type="ARBA" id="ARBA00005187"/>
    </source>
</evidence>
<proteinExistence type="inferred from homology"/>
<dbReference type="Gene3D" id="3.40.50.620">
    <property type="entry name" value="HUPs"/>
    <property type="match status" value="2"/>
</dbReference>
<reference evidence="11" key="1">
    <citation type="submission" date="2023-07" db="EMBL/GenBank/DDBJ databases">
        <title>Murine gut Bacillus species.</title>
        <authorList>
            <person name="Gutman E."/>
            <person name="Hashuel R."/>
            <person name="Litvak Y."/>
        </authorList>
    </citation>
    <scope>NUCLEOTIDE SEQUENCE</scope>
    <source>
        <strain evidence="11">RU283</strain>
    </source>
</reference>
<comment type="similarity">
    <text evidence="2">Belongs to the asparagine synthetase family.</text>
</comment>
<dbReference type="Proteomes" id="UP001178277">
    <property type="component" value="Unassembled WGS sequence"/>
</dbReference>
<dbReference type="GO" id="GO:0006529">
    <property type="term" value="P:asparagine biosynthetic process"/>
    <property type="evidence" value="ECO:0007669"/>
    <property type="project" value="UniProtKB-KW"/>
</dbReference>
<feature type="binding site" evidence="9">
    <location>
        <position position="297"/>
    </location>
    <ligand>
        <name>ATP</name>
        <dbReference type="ChEBI" id="CHEBI:30616"/>
    </ligand>
</feature>
<evidence type="ECO:0000256" key="9">
    <source>
        <dbReference type="PIRSR" id="PIRSR001589-2"/>
    </source>
</evidence>
<gene>
    <name evidence="11" type="ORF">Q8G35_03440</name>
</gene>
<dbReference type="InterPro" id="IPR017932">
    <property type="entry name" value="GATase_2_dom"/>
</dbReference>
<sequence length="650" mass="75284">MSAIIGICQINEEPVNFHHGHILMTALNKYPSDSIQTWHSEKIFLGCHAQWITPESVGEQLPFYNSERQCAITADAIIDNRDELFDKLDVSKVDRNSVTDSQLILLSYLKWGEDSPKYLIGDFAFMIWDLKKMKLFGARDFSGSRTLYYYQNTEKFAFSTVIKPLLNLPFVEKKLNEQWLAEYLAIPGMFESVDSNTTVYKYIRQVPPSHSISVVDGSVSLHRYSHLADVEKKHLKTDREYEEAFRNVLQEAVSARLRTHHKVGSHLSGGLDSGTVASFAATELRKGNKPLHTFSYVPVEGFIDWTHKSRMADERPFIQSTVQHVGNINDSYMSFENKNPYSEIDDWLETLEMPYKFFENTYWLSGIYEAAHQQGIGILLNGQRGNWTISWGPLLDHYVTLLKKVNWFRLYKELNQYSKNIGVTKTRILKAVRKKAFPFTDRKNQLSDQDQFPMLINPEFAKRTDVFNKLEEHGIDLTGTKIPSAYEVRENQFQNSYYWNITGTYGSKLSLRYSVWDRDPTNDLRVIRFCLSVPEEQYVRNGLDRALVRRSTKGYLPDKVRLNLRTRGVQGADGVHRMASQWNEFINELHQLSEDPHMAELLNMQIINDAIAKIKGEPNAEYAFDFEFRILMRSLILYRFMKKVGVIEGG</sequence>
<dbReference type="PANTHER" id="PTHR43284:SF1">
    <property type="entry name" value="ASPARAGINE SYNTHETASE"/>
    <property type="match status" value="1"/>
</dbReference>
<dbReference type="PANTHER" id="PTHR43284">
    <property type="entry name" value="ASPARAGINE SYNTHETASE (GLUTAMINE-HYDROLYZING)"/>
    <property type="match status" value="1"/>
</dbReference>
<dbReference type="GO" id="GO:0005524">
    <property type="term" value="F:ATP binding"/>
    <property type="evidence" value="ECO:0007669"/>
    <property type="project" value="UniProtKB-KW"/>
</dbReference>
<evidence type="ECO:0000256" key="6">
    <source>
        <dbReference type="ARBA" id="ARBA00022888"/>
    </source>
</evidence>
<dbReference type="SUPFAM" id="SSF52402">
    <property type="entry name" value="Adenine nucleotide alpha hydrolases-like"/>
    <property type="match status" value="1"/>
</dbReference>
<dbReference type="InterPro" id="IPR001962">
    <property type="entry name" value="Asn_synthase"/>
</dbReference>
<dbReference type="PIRSF" id="PIRSF001589">
    <property type="entry name" value="Asn_synthetase_glu-h"/>
    <property type="match status" value="1"/>
</dbReference>
<dbReference type="GO" id="GO:0004066">
    <property type="term" value="F:asparagine synthase (glutamine-hydrolyzing) activity"/>
    <property type="evidence" value="ECO:0007669"/>
    <property type="project" value="UniProtKB-EC"/>
</dbReference>
<feature type="domain" description="Glutamine amidotransferase type-2" evidence="10">
    <location>
        <begin position="1"/>
        <end position="217"/>
    </location>
</feature>
<comment type="catalytic activity">
    <reaction evidence="8">
        <text>L-aspartate + L-glutamine + ATP + H2O = L-asparagine + L-glutamate + AMP + diphosphate + H(+)</text>
        <dbReference type="Rhea" id="RHEA:12228"/>
        <dbReference type="ChEBI" id="CHEBI:15377"/>
        <dbReference type="ChEBI" id="CHEBI:15378"/>
        <dbReference type="ChEBI" id="CHEBI:29985"/>
        <dbReference type="ChEBI" id="CHEBI:29991"/>
        <dbReference type="ChEBI" id="CHEBI:30616"/>
        <dbReference type="ChEBI" id="CHEBI:33019"/>
        <dbReference type="ChEBI" id="CHEBI:58048"/>
        <dbReference type="ChEBI" id="CHEBI:58359"/>
        <dbReference type="ChEBI" id="CHEBI:456215"/>
        <dbReference type="EC" id="6.3.5.4"/>
    </reaction>
</comment>
<dbReference type="Pfam" id="PF13537">
    <property type="entry name" value="GATase_7"/>
    <property type="match status" value="1"/>
</dbReference>
<accession>A0AA90NQ88</accession>
<evidence type="ECO:0000256" key="2">
    <source>
        <dbReference type="ARBA" id="ARBA00005752"/>
    </source>
</evidence>
<comment type="pathway">
    <text evidence="1">Amino-acid biosynthesis; L-asparagine biosynthesis; L-asparagine from L-aspartate (L-Gln route): step 1/1.</text>
</comment>
<dbReference type="Gene3D" id="3.60.20.10">
    <property type="entry name" value="Glutamine Phosphoribosylpyrophosphate, subunit 1, domain 1"/>
    <property type="match status" value="1"/>
</dbReference>
<evidence type="ECO:0000256" key="4">
    <source>
        <dbReference type="ARBA" id="ARBA00022741"/>
    </source>
</evidence>
<dbReference type="InterPro" id="IPR029055">
    <property type="entry name" value="Ntn_hydrolases_N"/>
</dbReference>
<dbReference type="InterPro" id="IPR014729">
    <property type="entry name" value="Rossmann-like_a/b/a_fold"/>
</dbReference>
<dbReference type="PROSITE" id="PS51278">
    <property type="entry name" value="GATASE_TYPE_2"/>
    <property type="match status" value="1"/>
</dbReference>
<evidence type="ECO:0000313" key="11">
    <source>
        <dbReference type="EMBL" id="MDP1417459.1"/>
    </source>
</evidence>